<feature type="domain" description="Helicase ATP-binding" evidence="16">
    <location>
        <begin position="713"/>
        <end position="869"/>
    </location>
</feature>
<keyword evidence="5" id="KW-0378">Hydrolase</keyword>
<keyword evidence="4 11" id="KW-0479">Metal-binding</keyword>
<reference evidence="18" key="2">
    <citation type="submission" date="2020-05" db="UniProtKB">
        <authorList>
            <consortium name="EnsemblMetazoa"/>
        </authorList>
    </citation>
    <scope>IDENTIFICATION</scope>
    <source>
        <strain evidence="18">Epiroticus2</strain>
    </source>
</reference>
<evidence type="ECO:0000256" key="5">
    <source>
        <dbReference type="ARBA" id="ARBA00022801"/>
    </source>
</evidence>
<proteinExistence type="predicted"/>
<dbReference type="Proteomes" id="UP000075885">
    <property type="component" value="Unassembled WGS sequence"/>
</dbReference>
<dbReference type="PANTHER" id="PTHR12131:SF1">
    <property type="entry name" value="ATP-DEPENDENT RNA HELICASE SUPV3L1, MITOCHONDRIAL-RELATED"/>
    <property type="match status" value="1"/>
</dbReference>
<dbReference type="InterPro" id="IPR040801">
    <property type="entry name" value="Ski2_N"/>
</dbReference>
<dbReference type="InterPro" id="IPR050699">
    <property type="entry name" value="RNA-DNA_Helicase"/>
</dbReference>
<dbReference type="GO" id="GO:0003724">
    <property type="term" value="F:RNA helicase activity"/>
    <property type="evidence" value="ECO:0007669"/>
    <property type="project" value="UniProtKB-EC"/>
</dbReference>
<feature type="transmembrane region" description="Helical" evidence="14">
    <location>
        <begin position="20"/>
        <end position="41"/>
    </location>
</feature>
<evidence type="ECO:0000256" key="4">
    <source>
        <dbReference type="ARBA" id="ARBA00022771"/>
    </source>
</evidence>
<evidence type="ECO:0000256" key="10">
    <source>
        <dbReference type="ARBA" id="ARBA00047984"/>
    </source>
</evidence>
<dbReference type="STRING" id="199890.A0A182PAG3"/>
<dbReference type="SMART" id="SM00490">
    <property type="entry name" value="HELICc"/>
    <property type="match status" value="1"/>
</dbReference>
<evidence type="ECO:0000259" key="17">
    <source>
        <dbReference type="PROSITE" id="PS51194"/>
    </source>
</evidence>
<evidence type="ECO:0000256" key="12">
    <source>
        <dbReference type="SAM" id="Coils"/>
    </source>
</evidence>
<comment type="catalytic activity">
    <reaction evidence="10">
        <text>ATP + H2O = ADP + phosphate + H(+)</text>
        <dbReference type="Rhea" id="RHEA:13065"/>
        <dbReference type="ChEBI" id="CHEBI:15377"/>
        <dbReference type="ChEBI" id="CHEBI:15378"/>
        <dbReference type="ChEBI" id="CHEBI:30616"/>
        <dbReference type="ChEBI" id="CHEBI:43474"/>
        <dbReference type="ChEBI" id="CHEBI:456216"/>
        <dbReference type="EC" id="3.6.4.13"/>
    </reaction>
</comment>
<dbReference type="InterPro" id="IPR011545">
    <property type="entry name" value="DEAD/DEAH_box_helicase_dom"/>
</dbReference>
<feature type="region of interest" description="Disordered" evidence="13">
    <location>
        <begin position="274"/>
        <end position="304"/>
    </location>
</feature>
<feature type="compositionally biased region" description="Gly residues" evidence="13">
    <location>
        <begin position="282"/>
        <end position="298"/>
    </location>
</feature>
<dbReference type="Pfam" id="PF17911">
    <property type="entry name" value="Ski2_N"/>
    <property type="match status" value="1"/>
</dbReference>
<dbReference type="InterPro" id="IPR027417">
    <property type="entry name" value="P-loop_NTPase"/>
</dbReference>
<evidence type="ECO:0000256" key="13">
    <source>
        <dbReference type="SAM" id="MobiDB-lite"/>
    </source>
</evidence>
<evidence type="ECO:0000256" key="2">
    <source>
        <dbReference type="ARBA" id="ARBA00022490"/>
    </source>
</evidence>
<name>A0A182PAG3_9DIPT</name>
<dbReference type="InterPro" id="IPR001841">
    <property type="entry name" value="Znf_RING"/>
</dbReference>
<evidence type="ECO:0000259" key="15">
    <source>
        <dbReference type="PROSITE" id="PS50089"/>
    </source>
</evidence>
<sequence>MSAFSTLAFSAAEFTNLLPVTAVIVCIGATIMFLIKAAVILRVQADDVLRPSNVTQQNHNVHVPRLKMTRVHIPFTFRLLDAGNNSFDEVRLAVSSQVKYSLQAFWGVSIRELHVSLWRTWNDLRDASNSHIVDSSYCQQLATNVRSDFTALYCDIIRRKGPALGSPIVYTFYSECCQPHSEHVIALQSPKPPLILGAPPRLAYPLVVFMIRETEPEELLHPDETVILVNVVHLRDPVCPLPTSILAQYLKQASGQLSCLKQLYLATGDPMTADETTTTTNGGNGGASGGNGGSGNGSTGTAHPTGTLSLAEPVACAGNNEPLLCSDSAPRDCPVGEQLCVVCHYFPLSRALLPCRHTCICAVCFSKLDRCPMCRATITSYFCIRTEEYLPANSTNELKVNGKPKGTVHWLDALNDRLTDFLGFRVARKDKDHPAWLKEPPPIVEDTEDLLRAFILEPKIPIHDPKPYFAPRHPSVEQLYDIPPAPISTRIVPERCPETGRVLDFIETLVHNAGSTAKNSMSLQREPTESIDTARGSASYFPFWPGGFDEPETVLAGLMPSPLFETDLKSCPPGFATGVEFETRSQMDSTGTGDSGKGGVIDLLSAIAGDEGFVELLSDEYQTQAPDRTDKEETSKPLPQDVDEGDLLTVDRERGVIEGEVLKISNVNNNALQAAEWAEMLDISKPVDDFYVKIPAMAHRFPFELDIFQKQAILKLEEHSHVFVAAHTSAGKTVVAEYAIALSKKHMTKTIYTSPIKALSNQKYRDFKTTFQDVGLITGDIQIDPTASCLIMTTEILRSMLYCGSDITRDLEYVIFDEVHYITDSDRGHVWEEVLILLPDHVCIVMLSATVPNTIEFANWVGKTKKKRVWVVSTAKRPVPLEHYLYTGFGGKSKDDSFLIVNEQSKFVQDGYRRAKESFEAKQAKNTGRRNGPYSQRQEQTLWVGLIDHLQKKEKLPVVAFTLSRNRCDNNAEALMSCDLTTAREKYAITSFFQQCLQRLVPADRALPQVQQMQSCLERGIGIHHSGILPILKEIVEMLFARGLVKVLFATETFAMGVNMPARTVIFDSTRKFDGQAVRPLQPSEYTQMAGRAGRRGLDKTGTVIILCKQNLPMDAELKTMILGKPVRLESQFRLTYAMMLYLLRVELVSVENMMLHSFREFDKRQQMPQSKLELSKIQEKVSALSKLSDHLQPLCDFYEAAYEYIQLRNELIPKQLCQPKAINELKAGRVVVVTDEHHYNKLGILLSVTVQSHKDLKLVVLVLDHYPTGRALSAQSETLNRGTLWHQMLSLALPYQTFLPEGVGGHTVLTLAPVNLIEITKQTIKCDANSIIRSWENRLIPRFRDAPPSQTTVEAVAALAELNTTVAQTGSVTGALEVVKFQCDLTNFELTKQLKVARDRLNHWLPYTNIADFEHEFALVYDRKQLERKLEELKYQASYESLSLYPDYCRKLQVLQELKYIDDMQQVAMKGRVACEMGQNELMITELVMRNILTDLQPAEIAALLSSLVFQAKTDVTPKLTETLKKAEAQFREVENDIRLVERQYGVTDVCKKEELNFGLTEVVYEWARNKPFAEIMLLTDIKEGIIVRCIQQLNETLCNVKDAARIIGDPVLHSKMEEASNAIKRDIVFAASLYTSSTPIVIGEV</sequence>
<dbReference type="Gene3D" id="3.40.50.300">
    <property type="entry name" value="P-loop containing nucleotide triphosphate hydrolases"/>
    <property type="match status" value="2"/>
</dbReference>
<reference evidence="19" key="1">
    <citation type="submission" date="2013-03" db="EMBL/GenBank/DDBJ databases">
        <title>The Genome Sequence of Anopheles epiroticus epiroticus2.</title>
        <authorList>
            <consortium name="The Broad Institute Genomics Platform"/>
            <person name="Neafsey D.E."/>
            <person name="Howell P."/>
            <person name="Walker B."/>
            <person name="Young S.K."/>
            <person name="Zeng Q."/>
            <person name="Gargeya S."/>
            <person name="Fitzgerald M."/>
            <person name="Haas B."/>
            <person name="Abouelleil A."/>
            <person name="Allen A.W."/>
            <person name="Alvarado L."/>
            <person name="Arachchi H.M."/>
            <person name="Berlin A.M."/>
            <person name="Chapman S.B."/>
            <person name="Gainer-Dewar J."/>
            <person name="Goldberg J."/>
            <person name="Griggs A."/>
            <person name="Gujja S."/>
            <person name="Hansen M."/>
            <person name="Howarth C."/>
            <person name="Imamovic A."/>
            <person name="Ireland A."/>
            <person name="Larimer J."/>
            <person name="McCowan C."/>
            <person name="Murphy C."/>
            <person name="Pearson M."/>
            <person name="Poon T.W."/>
            <person name="Priest M."/>
            <person name="Roberts A."/>
            <person name="Saif S."/>
            <person name="Shea T."/>
            <person name="Sisk P."/>
            <person name="Sykes S."/>
            <person name="Wortman J."/>
            <person name="Nusbaum C."/>
            <person name="Birren B."/>
        </authorList>
    </citation>
    <scope>NUCLEOTIDE SEQUENCE [LARGE SCALE GENOMIC DNA]</scope>
    <source>
        <strain evidence="19">Epiroticus2</strain>
    </source>
</reference>
<dbReference type="PROSITE" id="PS51192">
    <property type="entry name" value="HELICASE_ATP_BIND_1"/>
    <property type="match status" value="1"/>
</dbReference>
<dbReference type="FunFam" id="3.40.50.300:FF:000447">
    <property type="entry name" value="helicase SKI2W isoform X2"/>
    <property type="match status" value="1"/>
</dbReference>
<keyword evidence="14" id="KW-0812">Transmembrane</keyword>
<dbReference type="Pfam" id="PF13920">
    <property type="entry name" value="zf-C3HC4_3"/>
    <property type="match status" value="1"/>
</dbReference>
<evidence type="ECO:0000256" key="3">
    <source>
        <dbReference type="ARBA" id="ARBA00022741"/>
    </source>
</evidence>
<evidence type="ECO:0000256" key="8">
    <source>
        <dbReference type="ARBA" id="ARBA00022840"/>
    </source>
</evidence>
<evidence type="ECO:0000256" key="11">
    <source>
        <dbReference type="PROSITE-ProRule" id="PRU00175"/>
    </source>
</evidence>
<evidence type="ECO:0000256" key="6">
    <source>
        <dbReference type="ARBA" id="ARBA00022806"/>
    </source>
</evidence>
<comment type="subcellular location">
    <subcellularLocation>
        <location evidence="1">Cytoplasm</location>
    </subcellularLocation>
</comment>
<dbReference type="GO" id="GO:0005524">
    <property type="term" value="F:ATP binding"/>
    <property type="evidence" value="ECO:0007669"/>
    <property type="project" value="UniProtKB-KW"/>
</dbReference>
<dbReference type="FunFam" id="3.40.50.300:FF:000354">
    <property type="entry name" value="ATP-dependent RNA helicase SKI2"/>
    <property type="match status" value="1"/>
</dbReference>
<dbReference type="InterPro" id="IPR001650">
    <property type="entry name" value="Helicase_C-like"/>
</dbReference>
<evidence type="ECO:0000313" key="18">
    <source>
        <dbReference type="EnsemblMetazoa" id="AEPI003917-PA"/>
    </source>
</evidence>
<dbReference type="GO" id="GO:0070478">
    <property type="term" value="P:nuclear-transcribed mRNA catabolic process, 3'-5' exonucleolytic nonsense-mediated decay"/>
    <property type="evidence" value="ECO:0007669"/>
    <property type="project" value="TreeGrafter"/>
</dbReference>
<dbReference type="Gene3D" id="3.30.40.10">
    <property type="entry name" value="Zinc/RING finger domain, C3HC4 (zinc finger)"/>
    <property type="match status" value="1"/>
</dbReference>
<dbReference type="Pfam" id="PF00270">
    <property type="entry name" value="DEAD"/>
    <property type="match status" value="1"/>
</dbReference>
<keyword evidence="14" id="KW-0472">Membrane</keyword>
<dbReference type="FunFam" id="1.10.3380.30:FF:000001">
    <property type="entry name" value="Ski2 ATP-dependent RNA helicase"/>
    <property type="match status" value="1"/>
</dbReference>
<dbReference type="SMART" id="SM00487">
    <property type="entry name" value="DEXDc"/>
    <property type="match status" value="1"/>
</dbReference>
<dbReference type="GO" id="GO:0008270">
    <property type="term" value="F:zinc ion binding"/>
    <property type="evidence" value="ECO:0007669"/>
    <property type="project" value="UniProtKB-KW"/>
</dbReference>
<dbReference type="PROSITE" id="PS50089">
    <property type="entry name" value="ZF_RING_2"/>
    <property type="match status" value="1"/>
</dbReference>
<keyword evidence="8" id="KW-0067">ATP-binding</keyword>
<keyword evidence="12" id="KW-0175">Coiled coil</keyword>
<dbReference type="CDD" id="cd18795">
    <property type="entry name" value="SF2_C_Ski2"/>
    <property type="match status" value="1"/>
</dbReference>
<dbReference type="SMART" id="SM01142">
    <property type="entry name" value="DSHCT"/>
    <property type="match status" value="1"/>
</dbReference>
<feature type="domain" description="Helicase C-terminal" evidence="17">
    <location>
        <begin position="945"/>
        <end position="1144"/>
    </location>
</feature>
<dbReference type="PROSITE" id="PS51194">
    <property type="entry name" value="HELICASE_CTER"/>
    <property type="match status" value="1"/>
</dbReference>
<organism evidence="18 19">
    <name type="scientific">Anopheles epiroticus</name>
    <dbReference type="NCBI Taxonomy" id="199890"/>
    <lineage>
        <taxon>Eukaryota</taxon>
        <taxon>Metazoa</taxon>
        <taxon>Ecdysozoa</taxon>
        <taxon>Arthropoda</taxon>
        <taxon>Hexapoda</taxon>
        <taxon>Insecta</taxon>
        <taxon>Pterygota</taxon>
        <taxon>Neoptera</taxon>
        <taxon>Endopterygota</taxon>
        <taxon>Diptera</taxon>
        <taxon>Nematocera</taxon>
        <taxon>Culicoidea</taxon>
        <taxon>Culicidae</taxon>
        <taxon>Anophelinae</taxon>
        <taxon>Anopheles</taxon>
    </lineage>
</organism>
<dbReference type="SUPFAM" id="SSF52540">
    <property type="entry name" value="P-loop containing nucleoside triphosphate hydrolases"/>
    <property type="match status" value="1"/>
</dbReference>
<dbReference type="VEuPathDB" id="VectorBase:AEPI003917"/>
<keyword evidence="9" id="KW-0694">RNA-binding</keyword>
<evidence type="ECO:0000313" key="19">
    <source>
        <dbReference type="Proteomes" id="UP000075885"/>
    </source>
</evidence>
<dbReference type="Pfam" id="PF08148">
    <property type="entry name" value="DSHCT"/>
    <property type="match status" value="1"/>
</dbReference>
<evidence type="ECO:0000256" key="7">
    <source>
        <dbReference type="ARBA" id="ARBA00022833"/>
    </source>
</evidence>
<dbReference type="EnsemblMetazoa" id="AEPI003917-RA">
    <property type="protein sequence ID" value="AEPI003917-PA"/>
    <property type="gene ID" value="AEPI003917"/>
</dbReference>
<evidence type="ECO:0000256" key="9">
    <source>
        <dbReference type="ARBA" id="ARBA00022884"/>
    </source>
</evidence>
<evidence type="ECO:0008006" key="20">
    <source>
        <dbReference type="Google" id="ProtNLM"/>
    </source>
</evidence>
<dbReference type="GO" id="GO:0016787">
    <property type="term" value="F:hydrolase activity"/>
    <property type="evidence" value="ECO:0007669"/>
    <property type="project" value="UniProtKB-KW"/>
</dbReference>
<feature type="coiled-coil region" evidence="12">
    <location>
        <begin position="1518"/>
        <end position="1545"/>
    </location>
</feature>
<dbReference type="Pfam" id="PF00271">
    <property type="entry name" value="Helicase_C"/>
    <property type="match status" value="1"/>
</dbReference>
<dbReference type="GO" id="GO:0003723">
    <property type="term" value="F:RNA binding"/>
    <property type="evidence" value="ECO:0007669"/>
    <property type="project" value="UniProtKB-KW"/>
</dbReference>
<dbReference type="PANTHER" id="PTHR12131">
    <property type="entry name" value="ATP-DEPENDENT RNA AND DNA HELICASE"/>
    <property type="match status" value="1"/>
</dbReference>
<keyword evidence="3" id="KW-0547">Nucleotide-binding</keyword>
<keyword evidence="4 11" id="KW-0863">Zinc-finger</keyword>
<dbReference type="InterPro" id="IPR012961">
    <property type="entry name" value="Ski2/MTR4_C"/>
</dbReference>
<evidence type="ECO:0000256" key="1">
    <source>
        <dbReference type="ARBA" id="ARBA00004496"/>
    </source>
</evidence>
<feature type="region of interest" description="Disordered" evidence="13">
    <location>
        <begin position="623"/>
        <end position="645"/>
    </location>
</feature>
<dbReference type="InterPro" id="IPR013083">
    <property type="entry name" value="Znf_RING/FYVE/PHD"/>
</dbReference>
<dbReference type="GO" id="GO:0055087">
    <property type="term" value="C:Ski complex"/>
    <property type="evidence" value="ECO:0007669"/>
    <property type="project" value="TreeGrafter"/>
</dbReference>
<dbReference type="Gene3D" id="1.10.3380.30">
    <property type="match status" value="1"/>
</dbReference>
<dbReference type="CDD" id="cd16787">
    <property type="entry name" value="mRING-HC-C3HC5_CGRF1"/>
    <property type="match status" value="1"/>
</dbReference>
<keyword evidence="2" id="KW-0963">Cytoplasm</keyword>
<keyword evidence="14" id="KW-1133">Transmembrane helix</keyword>
<evidence type="ECO:0000256" key="14">
    <source>
        <dbReference type="SAM" id="Phobius"/>
    </source>
</evidence>
<keyword evidence="19" id="KW-1185">Reference proteome</keyword>
<protein>
    <recommendedName>
        <fullName evidence="20">RING-type domain-containing protein</fullName>
    </recommendedName>
</protein>
<dbReference type="InterPro" id="IPR014001">
    <property type="entry name" value="Helicase_ATP-bd"/>
</dbReference>
<keyword evidence="7" id="KW-0862">Zinc</keyword>
<keyword evidence="6" id="KW-0347">Helicase</keyword>
<evidence type="ECO:0000259" key="16">
    <source>
        <dbReference type="PROSITE" id="PS51192"/>
    </source>
</evidence>
<feature type="domain" description="RING-type" evidence="15">
    <location>
        <begin position="340"/>
        <end position="375"/>
    </location>
</feature>
<accession>A0A182PAG3</accession>